<keyword evidence="4" id="KW-1133">Transmembrane helix</keyword>
<evidence type="ECO:0000256" key="6">
    <source>
        <dbReference type="SAM" id="MobiDB-lite"/>
    </source>
</evidence>
<keyword evidence="5" id="KW-0472">Membrane</keyword>
<feature type="compositionally biased region" description="Low complexity" evidence="6">
    <location>
        <begin position="257"/>
        <end position="274"/>
    </location>
</feature>
<feature type="compositionally biased region" description="Basic residues" evidence="6">
    <location>
        <begin position="436"/>
        <end position="445"/>
    </location>
</feature>
<evidence type="ECO:0000256" key="2">
    <source>
        <dbReference type="ARBA" id="ARBA00022679"/>
    </source>
</evidence>
<evidence type="ECO:0000256" key="3">
    <source>
        <dbReference type="ARBA" id="ARBA00022692"/>
    </source>
</evidence>
<keyword evidence="3" id="KW-0812">Transmembrane</keyword>
<proteinExistence type="predicted"/>
<dbReference type="EMBL" id="VBOS01000025">
    <property type="protein sequence ID" value="TMQ60301.1"/>
    <property type="molecule type" value="Genomic_DNA"/>
</dbReference>
<organism evidence="8 9">
    <name type="scientific">Eiseniibacteriota bacterium</name>
    <dbReference type="NCBI Taxonomy" id="2212470"/>
    <lineage>
        <taxon>Bacteria</taxon>
        <taxon>Candidatus Eiseniibacteriota</taxon>
    </lineage>
</organism>
<evidence type="ECO:0000313" key="8">
    <source>
        <dbReference type="EMBL" id="TMQ60301.1"/>
    </source>
</evidence>
<evidence type="ECO:0000256" key="4">
    <source>
        <dbReference type="ARBA" id="ARBA00022989"/>
    </source>
</evidence>
<evidence type="ECO:0000313" key="9">
    <source>
        <dbReference type="Proteomes" id="UP000317716"/>
    </source>
</evidence>
<dbReference type="GO" id="GO:0016757">
    <property type="term" value="F:glycosyltransferase activity"/>
    <property type="evidence" value="ECO:0007669"/>
    <property type="project" value="TreeGrafter"/>
</dbReference>
<feature type="compositionally biased region" description="Low complexity" evidence="6">
    <location>
        <begin position="423"/>
        <end position="434"/>
    </location>
</feature>
<feature type="domain" description="Glycosyltransferase 2-like" evidence="7">
    <location>
        <begin position="75"/>
        <end position="196"/>
    </location>
</feature>
<reference evidence="8 9" key="1">
    <citation type="journal article" date="2019" name="Nat. Microbiol.">
        <title>Mediterranean grassland soil C-N compound turnover is dependent on rainfall and depth, and is mediated by genomically divergent microorganisms.</title>
        <authorList>
            <person name="Diamond S."/>
            <person name="Andeer P.F."/>
            <person name="Li Z."/>
            <person name="Crits-Christoph A."/>
            <person name="Burstein D."/>
            <person name="Anantharaman K."/>
            <person name="Lane K.R."/>
            <person name="Thomas B.C."/>
            <person name="Pan C."/>
            <person name="Northen T.R."/>
            <person name="Banfield J.F."/>
        </authorList>
    </citation>
    <scope>NUCLEOTIDE SEQUENCE [LARGE SCALE GENOMIC DNA]</scope>
    <source>
        <strain evidence="8">WS_2</strain>
    </source>
</reference>
<gene>
    <name evidence="8" type="ORF">E6K72_00715</name>
</gene>
<feature type="region of interest" description="Disordered" evidence="6">
    <location>
        <begin position="419"/>
        <end position="451"/>
    </location>
</feature>
<protein>
    <submittedName>
        <fullName evidence="8">Glycosyltransferase</fullName>
    </submittedName>
</protein>
<comment type="subcellular location">
    <subcellularLocation>
        <location evidence="1">Golgi apparatus membrane</location>
        <topology evidence="1">Multi-pass membrane protein</topology>
    </subcellularLocation>
</comment>
<name>A0A538T9H5_UNCEI</name>
<dbReference type="SUPFAM" id="SSF53448">
    <property type="entry name" value="Nucleotide-diphospho-sugar transferases"/>
    <property type="match status" value="1"/>
</dbReference>
<evidence type="ECO:0000256" key="1">
    <source>
        <dbReference type="ARBA" id="ARBA00004653"/>
    </source>
</evidence>
<sequence length="543" mass="58943">MRATLGALPWIASWPLLECGARGARSVCVGLYVAAQALLVLYSLHRCLLLWRRWRARAALRPDPPPPCDWPRVTVQLPVYNERRVIDRLIESVAALDYPADRLEIQVLDDSSDETRAWADRAATRQAARGVDIRVLHRARRDGFKAGALVHGMRSARGEFFAVFDSDFVPEPDFLRRTLPHFADPRVGMVQARWGHLNRDASLLTSAQAVLLDSAARVHRGCRWLDPRHADRGPGPQLPRPARGLALRVRRHDRGAGRAAGRPGGPPVAAAPLGQGLDPDRAQNPAPPARGPLAGGGQARGAGPSHEQPRLPAAARPAAPPAPGCDHAGRARGRGLDAGRAGRSGPAPGVRVPRRRAAHPRAETRPGARRAGRCASRHRARPEQRARRDRGDERARRRVGTHAQDGLRAARLARPPLRHRAPLGRSRGAAAGGLLRRGRRDRGGRRPLACGTDAAHVPRRLRLGGCFVAAREPARGQSRTIFSDRWPRRAFRVSTIARPCSRISSHGKDLCAVAITTQSERRSRAGVTGTLSSFIPANSSAGT</sequence>
<comment type="caution">
    <text evidence="8">The sequence shown here is derived from an EMBL/GenBank/DDBJ whole genome shotgun (WGS) entry which is preliminary data.</text>
</comment>
<feature type="region of interest" description="Disordered" evidence="6">
    <location>
        <begin position="253"/>
        <end position="405"/>
    </location>
</feature>
<dbReference type="PANTHER" id="PTHR32044:SF80">
    <property type="entry name" value="XYLOGLUCAN GLYCOSYLTRANSFERASE 2-RELATED"/>
    <property type="match status" value="1"/>
</dbReference>
<feature type="compositionally biased region" description="Basic residues" evidence="6">
    <location>
        <begin position="367"/>
        <end position="380"/>
    </location>
</feature>
<evidence type="ECO:0000256" key="5">
    <source>
        <dbReference type="ARBA" id="ARBA00023136"/>
    </source>
</evidence>
<accession>A0A538T9H5</accession>
<dbReference type="AlphaFoldDB" id="A0A538T9H5"/>
<dbReference type="Gene3D" id="3.90.550.10">
    <property type="entry name" value="Spore Coat Polysaccharide Biosynthesis Protein SpsA, Chain A"/>
    <property type="match status" value="1"/>
</dbReference>
<dbReference type="Pfam" id="PF00535">
    <property type="entry name" value="Glycos_transf_2"/>
    <property type="match status" value="1"/>
</dbReference>
<evidence type="ECO:0000259" key="7">
    <source>
        <dbReference type="Pfam" id="PF00535"/>
    </source>
</evidence>
<keyword evidence="2 8" id="KW-0808">Transferase</keyword>
<feature type="compositionally biased region" description="Basic and acidic residues" evidence="6">
    <location>
        <begin position="381"/>
        <end position="395"/>
    </location>
</feature>
<dbReference type="InterPro" id="IPR029044">
    <property type="entry name" value="Nucleotide-diphossugar_trans"/>
</dbReference>
<dbReference type="InterPro" id="IPR001173">
    <property type="entry name" value="Glyco_trans_2-like"/>
</dbReference>
<dbReference type="PANTHER" id="PTHR32044">
    <property type="entry name" value="GLUCOMANNAN 4-BETA-MANNOSYLTRANSFERASE 9"/>
    <property type="match status" value="1"/>
</dbReference>
<feature type="compositionally biased region" description="Low complexity" evidence="6">
    <location>
        <begin position="338"/>
        <end position="351"/>
    </location>
</feature>
<dbReference type="Proteomes" id="UP000317716">
    <property type="component" value="Unassembled WGS sequence"/>
</dbReference>